<organism evidence="1 2">
    <name type="scientific">Pseudoflavonifractor capillosus ATCC 29799</name>
    <dbReference type="NCBI Taxonomy" id="411467"/>
    <lineage>
        <taxon>Bacteria</taxon>
        <taxon>Bacillati</taxon>
        <taxon>Bacillota</taxon>
        <taxon>Clostridia</taxon>
        <taxon>Eubacteriales</taxon>
        <taxon>Oscillospiraceae</taxon>
        <taxon>Pseudoflavonifractor</taxon>
    </lineage>
</organism>
<reference evidence="1 2" key="1">
    <citation type="submission" date="2007-04" db="EMBL/GenBank/DDBJ databases">
        <authorList>
            <person name="Fulton L."/>
            <person name="Clifton S."/>
            <person name="Fulton B."/>
            <person name="Xu J."/>
            <person name="Minx P."/>
            <person name="Pepin K.H."/>
            <person name="Johnson M."/>
            <person name="Thiruvilangam P."/>
            <person name="Bhonagiri V."/>
            <person name="Nash W.E."/>
            <person name="Mardis E.R."/>
            <person name="Wilson R.K."/>
        </authorList>
    </citation>
    <scope>NUCLEOTIDE SEQUENCE [LARGE SCALE GENOMIC DNA]</scope>
    <source>
        <strain evidence="1 2">ATCC 29799</strain>
    </source>
</reference>
<comment type="caution">
    <text evidence="1">The sequence shown here is derived from an EMBL/GenBank/DDBJ whole genome shotgun (WGS) entry which is preliminary data.</text>
</comment>
<dbReference type="EMBL" id="AAXG02000053">
    <property type="protein sequence ID" value="EDM97504.1"/>
    <property type="molecule type" value="Genomic_DNA"/>
</dbReference>
<evidence type="ECO:0000313" key="1">
    <source>
        <dbReference type="EMBL" id="EDM97504.1"/>
    </source>
</evidence>
<dbReference type="STRING" id="411467.BACCAP_04647"/>
<gene>
    <name evidence="1" type="ORF">BACCAP_04647</name>
</gene>
<name>A6P2B7_9FIRM</name>
<reference evidence="1 2" key="2">
    <citation type="submission" date="2007-06" db="EMBL/GenBank/DDBJ databases">
        <title>Draft genome sequence of Pseudoflavonifractor capillosus ATCC 29799.</title>
        <authorList>
            <person name="Sudarsanam P."/>
            <person name="Ley R."/>
            <person name="Guruge J."/>
            <person name="Turnbaugh P.J."/>
            <person name="Mahowald M."/>
            <person name="Liep D."/>
            <person name="Gordon J."/>
        </authorList>
    </citation>
    <scope>NUCLEOTIDE SEQUENCE [LARGE SCALE GENOMIC DNA]</scope>
    <source>
        <strain evidence="1 2">ATCC 29799</strain>
    </source>
</reference>
<sequence length="36" mass="4021">MVNCTKDVGCCTDAGRVNTVRKAEKRLQIRAELDII</sequence>
<protein>
    <submittedName>
        <fullName evidence="1">Uncharacterized protein</fullName>
    </submittedName>
</protein>
<proteinExistence type="predicted"/>
<keyword evidence="2" id="KW-1185">Reference proteome</keyword>
<dbReference type="Proteomes" id="UP000003639">
    <property type="component" value="Unassembled WGS sequence"/>
</dbReference>
<evidence type="ECO:0000313" key="2">
    <source>
        <dbReference type="Proteomes" id="UP000003639"/>
    </source>
</evidence>
<accession>A6P2B7</accession>
<dbReference type="AlphaFoldDB" id="A6P2B7"/>